<feature type="domain" description="PHD-type" evidence="8">
    <location>
        <begin position="361"/>
        <end position="406"/>
    </location>
</feature>
<keyword evidence="2" id="KW-0479">Metal-binding</keyword>
<dbReference type="PROSITE" id="PS50016">
    <property type="entry name" value="ZF_PHD_2"/>
    <property type="match status" value="1"/>
</dbReference>
<dbReference type="AlphaFoldDB" id="A0A067H195"/>
<protein>
    <recommendedName>
        <fullName evidence="8">PHD-type domain-containing protein</fullName>
    </recommendedName>
</protein>
<accession>A0A067H195</accession>
<evidence type="ECO:0000259" key="8">
    <source>
        <dbReference type="PROSITE" id="PS50016"/>
    </source>
</evidence>
<keyword evidence="4" id="KW-0862">Zinc</keyword>
<comment type="subcellular location">
    <subcellularLocation>
        <location evidence="1">Nucleus</location>
    </subcellularLocation>
</comment>
<feature type="region of interest" description="Disordered" evidence="7">
    <location>
        <begin position="176"/>
        <end position="251"/>
    </location>
</feature>
<dbReference type="InterPro" id="IPR013083">
    <property type="entry name" value="Znf_RING/FYVE/PHD"/>
</dbReference>
<evidence type="ECO:0000256" key="6">
    <source>
        <dbReference type="PROSITE-ProRule" id="PRU00146"/>
    </source>
</evidence>
<dbReference type="InterPro" id="IPR019787">
    <property type="entry name" value="Znf_PHD-finger"/>
</dbReference>
<dbReference type="Pfam" id="PF23209">
    <property type="entry name" value="IDM1_C"/>
    <property type="match status" value="1"/>
</dbReference>
<dbReference type="GO" id="GO:0008270">
    <property type="term" value="F:zinc ion binding"/>
    <property type="evidence" value="ECO:0007669"/>
    <property type="project" value="UniProtKB-KW"/>
</dbReference>
<evidence type="ECO:0000256" key="7">
    <source>
        <dbReference type="SAM" id="MobiDB-lite"/>
    </source>
</evidence>
<dbReference type="InterPro" id="IPR019786">
    <property type="entry name" value="Zinc_finger_PHD-type_CS"/>
</dbReference>
<evidence type="ECO:0000256" key="2">
    <source>
        <dbReference type="ARBA" id="ARBA00022723"/>
    </source>
</evidence>
<dbReference type="Gene3D" id="3.30.40.10">
    <property type="entry name" value="Zinc/RING finger domain, C3HC4 (zinc finger)"/>
    <property type="match status" value="2"/>
</dbReference>
<keyword evidence="10" id="KW-1185">Reference proteome</keyword>
<dbReference type="GO" id="GO:0005634">
    <property type="term" value="C:nucleus"/>
    <property type="evidence" value="ECO:0000318"/>
    <property type="project" value="GO_Central"/>
</dbReference>
<evidence type="ECO:0000313" key="10">
    <source>
        <dbReference type="Proteomes" id="UP000027120"/>
    </source>
</evidence>
<evidence type="ECO:0000256" key="3">
    <source>
        <dbReference type="ARBA" id="ARBA00022771"/>
    </source>
</evidence>
<dbReference type="PANTHER" id="PTHR46309">
    <property type="entry name" value="PHD FINGER PROTEIN 12"/>
    <property type="match status" value="1"/>
</dbReference>
<dbReference type="EMBL" id="KK784876">
    <property type="protein sequence ID" value="KDO81502.1"/>
    <property type="molecule type" value="Genomic_DNA"/>
</dbReference>
<reference evidence="9 10" key="1">
    <citation type="submission" date="2014-04" db="EMBL/GenBank/DDBJ databases">
        <authorList>
            <consortium name="International Citrus Genome Consortium"/>
            <person name="Gmitter F."/>
            <person name="Chen C."/>
            <person name="Farmerie W."/>
            <person name="Harkins T."/>
            <person name="Desany B."/>
            <person name="Mohiuddin M."/>
            <person name="Kodira C."/>
            <person name="Borodovsky M."/>
            <person name="Lomsadze A."/>
            <person name="Burns P."/>
            <person name="Jenkins J."/>
            <person name="Prochnik S."/>
            <person name="Shu S."/>
            <person name="Chapman J."/>
            <person name="Pitluck S."/>
            <person name="Schmutz J."/>
            <person name="Rokhsar D."/>
        </authorList>
    </citation>
    <scope>NUCLEOTIDE SEQUENCE</scope>
</reference>
<dbReference type="InterPro" id="IPR042163">
    <property type="entry name" value="PHF12"/>
</dbReference>
<keyword evidence="5" id="KW-0539">Nucleus</keyword>
<dbReference type="InterPro" id="IPR001965">
    <property type="entry name" value="Znf_PHD"/>
</dbReference>
<dbReference type="InterPro" id="IPR054292">
    <property type="entry name" value="DUF7028"/>
</dbReference>
<evidence type="ECO:0000256" key="5">
    <source>
        <dbReference type="ARBA" id="ARBA00023242"/>
    </source>
</evidence>
<dbReference type="SUPFAM" id="SSF57903">
    <property type="entry name" value="FYVE/PHD zinc finger"/>
    <property type="match status" value="1"/>
</dbReference>
<dbReference type="Proteomes" id="UP000027120">
    <property type="component" value="Unassembled WGS sequence"/>
</dbReference>
<feature type="compositionally biased region" description="Polar residues" evidence="7">
    <location>
        <begin position="179"/>
        <end position="189"/>
    </location>
</feature>
<dbReference type="InterPro" id="IPR032308">
    <property type="entry name" value="TDBD"/>
</dbReference>
<dbReference type="GO" id="GO:0006357">
    <property type="term" value="P:regulation of transcription by RNA polymerase II"/>
    <property type="evidence" value="ECO:0000318"/>
    <property type="project" value="GO_Central"/>
</dbReference>
<dbReference type="SMART" id="SM00249">
    <property type="entry name" value="PHD"/>
    <property type="match status" value="1"/>
</dbReference>
<dbReference type="STRING" id="2711.A0A067H195"/>
<sequence length="670" mass="76349">MWQPADPVPKFCPEVIRKYLSIKGTQHPALIVNVRRHLKHLGWTIEYSSSKGVFRYTSPNGNPYLSLSQVCRELGDSVDDVPSEVSHDKVVNIPPQHCPEAVVFWYEHGLEKKNKSNRDMLLKAKMHLLSLGWSFWYTTKGNRRELRYTSPSGAVYISLRTACKACMDEGLDSKGMVSCNKSPSATTSTKHGEDSEVSQTNKKRKKNLMNKNNQPLVDGKLGRPIQDDQKRTAVLRSSKRARSPERFASPSNCKPRTILSWLIDNNGVLPEAKVHYRGRNGPLAKGQIRRDGIKCDCCSKVFTLSGFEAHAGSQKHRPTANIILNEGGKPLLECQKKILCKNRSSTRSQHDSITSDEKQNDEICSICQYGGELVLCDDCPSSFHKSCLVLNDLPKGNWFCPSCCCRICGIGKRKFEEKTEHSVDDVLRICGQCEHNFHVGCIEKSRAINLNNCSQNKWFCSDGCEVISSCLHEILDKPFQLGVDDLTWRLLKSMEVRDHHGPSNSKEMEEALMENQSKLSVALDVMHECFEPIKDVLTERDLVEDVIFNRRSDLNRLNFQGFYTILLERNEEVISVRRMKHRRLGMCRVLMNELEKLLIELGVERLVLPAVPGVVDTWTNKFGFSKMTESERLQYSDYTFLDFQDTTMCQKLLRKVPLSALESLLPWKQR</sequence>
<proteinExistence type="predicted"/>
<dbReference type="PROSITE" id="PS01359">
    <property type="entry name" value="ZF_PHD_1"/>
    <property type="match status" value="1"/>
</dbReference>
<evidence type="ECO:0000256" key="4">
    <source>
        <dbReference type="ARBA" id="ARBA00022833"/>
    </source>
</evidence>
<name>A0A067H195_CITSI</name>
<evidence type="ECO:0000256" key="1">
    <source>
        <dbReference type="ARBA" id="ARBA00004123"/>
    </source>
</evidence>
<dbReference type="InterPro" id="IPR011011">
    <property type="entry name" value="Znf_FYVE_PHD"/>
</dbReference>
<dbReference type="InterPro" id="IPR056511">
    <property type="entry name" value="IDM1_C"/>
</dbReference>
<keyword evidence="3 6" id="KW-0863">Zinc-finger</keyword>
<dbReference type="Pfam" id="PF00628">
    <property type="entry name" value="PHD"/>
    <property type="match status" value="1"/>
</dbReference>
<dbReference type="PANTHER" id="PTHR46309:SF12">
    <property type="entry name" value="GB|AAC80581.1"/>
    <property type="match status" value="1"/>
</dbReference>
<dbReference type="Pfam" id="PF16135">
    <property type="entry name" value="TDBD"/>
    <property type="match status" value="1"/>
</dbReference>
<evidence type="ECO:0000313" key="9">
    <source>
        <dbReference type="EMBL" id="KDO81502.1"/>
    </source>
</evidence>
<dbReference type="Pfam" id="PF22970">
    <property type="entry name" value="DUF7028"/>
    <property type="match status" value="2"/>
</dbReference>
<dbReference type="GO" id="GO:0003714">
    <property type="term" value="F:transcription corepressor activity"/>
    <property type="evidence" value="ECO:0000318"/>
    <property type="project" value="GO_Central"/>
</dbReference>
<organism evidence="9 10">
    <name type="scientific">Citrus sinensis</name>
    <name type="common">Sweet orange</name>
    <name type="synonym">Citrus aurantium var. sinensis</name>
    <dbReference type="NCBI Taxonomy" id="2711"/>
    <lineage>
        <taxon>Eukaryota</taxon>
        <taxon>Viridiplantae</taxon>
        <taxon>Streptophyta</taxon>
        <taxon>Embryophyta</taxon>
        <taxon>Tracheophyta</taxon>
        <taxon>Spermatophyta</taxon>
        <taxon>Magnoliopsida</taxon>
        <taxon>eudicotyledons</taxon>
        <taxon>Gunneridae</taxon>
        <taxon>Pentapetalae</taxon>
        <taxon>rosids</taxon>
        <taxon>malvids</taxon>
        <taxon>Sapindales</taxon>
        <taxon>Rutaceae</taxon>
        <taxon>Aurantioideae</taxon>
        <taxon>Citrus</taxon>
    </lineage>
</organism>
<gene>
    <name evidence="9" type="ORF">CISIN_1g005906mg</name>
</gene>